<dbReference type="Gene3D" id="1.10.357.10">
    <property type="entry name" value="Tetracycline Repressor, domain 2"/>
    <property type="match status" value="1"/>
</dbReference>
<evidence type="ECO:0000256" key="4">
    <source>
        <dbReference type="PROSITE-ProRule" id="PRU00335"/>
    </source>
</evidence>
<evidence type="ECO:0000313" key="6">
    <source>
        <dbReference type="EMBL" id="TDC52401.1"/>
    </source>
</evidence>
<dbReference type="RefSeq" id="WP_131981384.1">
    <property type="nucleotide sequence ID" value="NZ_SMKL01000015.1"/>
</dbReference>
<feature type="DNA-binding region" description="H-T-H motif" evidence="4">
    <location>
        <begin position="52"/>
        <end position="71"/>
    </location>
</feature>
<comment type="caution">
    <text evidence="6">The sequence shown here is derived from an EMBL/GenBank/DDBJ whole genome shotgun (WGS) entry which is preliminary data.</text>
</comment>
<dbReference type="GO" id="GO:0003677">
    <property type="term" value="F:DNA binding"/>
    <property type="evidence" value="ECO:0007669"/>
    <property type="project" value="UniProtKB-UniRule"/>
</dbReference>
<evidence type="ECO:0000256" key="3">
    <source>
        <dbReference type="ARBA" id="ARBA00023163"/>
    </source>
</evidence>
<dbReference type="Proteomes" id="UP000295621">
    <property type="component" value="Unassembled WGS sequence"/>
</dbReference>
<dbReference type="Pfam" id="PF00440">
    <property type="entry name" value="TetR_N"/>
    <property type="match status" value="1"/>
</dbReference>
<protein>
    <submittedName>
        <fullName evidence="6">TetR family transcriptional regulator</fullName>
    </submittedName>
</protein>
<reference evidence="6 7" key="1">
    <citation type="submission" date="2019-02" db="EMBL/GenBank/DDBJ databases">
        <title>Draft genome sequences of novel Actinobacteria.</title>
        <authorList>
            <person name="Sahin N."/>
            <person name="Ay H."/>
            <person name="Saygin H."/>
        </authorList>
    </citation>
    <scope>NUCLEOTIDE SEQUENCE [LARGE SCALE GENOMIC DNA]</scope>
    <source>
        <strain evidence="6 7">KC603</strain>
    </source>
</reference>
<dbReference type="Gene3D" id="1.10.10.60">
    <property type="entry name" value="Homeodomain-like"/>
    <property type="match status" value="1"/>
</dbReference>
<dbReference type="GO" id="GO:0045892">
    <property type="term" value="P:negative regulation of DNA-templated transcription"/>
    <property type="evidence" value="ECO:0007669"/>
    <property type="project" value="InterPro"/>
</dbReference>
<dbReference type="PROSITE" id="PS50977">
    <property type="entry name" value="HTH_TETR_2"/>
    <property type="match status" value="1"/>
</dbReference>
<organism evidence="6 7">
    <name type="scientific">Jiangella ureilytica</name>
    <dbReference type="NCBI Taxonomy" id="2530374"/>
    <lineage>
        <taxon>Bacteria</taxon>
        <taxon>Bacillati</taxon>
        <taxon>Actinomycetota</taxon>
        <taxon>Actinomycetes</taxon>
        <taxon>Jiangellales</taxon>
        <taxon>Jiangellaceae</taxon>
        <taxon>Jiangella</taxon>
    </lineage>
</organism>
<keyword evidence="1" id="KW-0805">Transcription regulation</keyword>
<dbReference type="SUPFAM" id="SSF48498">
    <property type="entry name" value="Tetracyclin repressor-like, C-terminal domain"/>
    <property type="match status" value="1"/>
</dbReference>
<name>A0A4R4RR35_9ACTN</name>
<dbReference type="InterPro" id="IPR009057">
    <property type="entry name" value="Homeodomain-like_sf"/>
</dbReference>
<sequence length="248" mass="26416">MPSNAPRASDPARLVSLLWEPSDRAGRTGLTTRAVVENAIAIADTEGLGALTMRRVADRLGVGAMTLYTHVPGKPELVELMLDAVAGEVYADGALPGDQPTWRDGVRHVAERNWRHHLRHSWTVEMVPGRPVLGPGISAKYEAELAPLDGIGLGDLEMDQVLCGVLALVEATARQQVGLDRVRAAGSGDLDWWATVSPVLTRAMGARRFPLAERVGTATGEAVEAGDPLAAMRVSLELLLDGVSLRLA</sequence>
<gene>
    <name evidence="6" type="ORF">E1212_08760</name>
</gene>
<dbReference type="Pfam" id="PF02909">
    <property type="entry name" value="TetR_C_1"/>
    <property type="match status" value="1"/>
</dbReference>
<dbReference type="InterPro" id="IPR001647">
    <property type="entry name" value="HTH_TetR"/>
</dbReference>
<accession>A0A4R4RR35</accession>
<evidence type="ECO:0000259" key="5">
    <source>
        <dbReference type="PROSITE" id="PS50977"/>
    </source>
</evidence>
<dbReference type="InterPro" id="IPR036271">
    <property type="entry name" value="Tet_transcr_reg_TetR-rel_C_sf"/>
</dbReference>
<evidence type="ECO:0000313" key="7">
    <source>
        <dbReference type="Proteomes" id="UP000295621"/>
    </source>
</evidence>
<dbReference type="EMBL" id="SMKL01000015">
    <property type="protein sequence ID" value="TDC52401.1"/>
    <property type="molecule type" value="Genomic_DNA"/>
</dbReference>
<dbReference type="InterPro" id="IPR004111">
    <property type="entry name" value="Repressor_TetR_C"/>
</dbReference>
<keyword evidence="7" id="KW-1185">Reference proteome</keyword>
<dbReference type="OrthoDB" id="2570341at2"/>
<keyword evidence="3" id="KW-0804">Transcription</keyword>
<evidence type="ECO:0000256" key="1">
    <source>
        <dbReference type="ARBA" id="ARBA00023015"/>
    </source>
</evidence>
<proteinExistence type="predicted"/>
<keyword evidence="2 4" id="KW-0238">DNA-binding</keyword>
<dbReference type="AlphaFoldDB" id="A0A4R4RR35"/>
<dbReference type="SUPFAM" id="SSF46689">
    <property type="entry name" value="Homeodomain-like"/>
    <property type="match status" value="1"/>
</dbReference>
<evidence type="ECO:0000256" key="2">
    <source>
        <dbReference type="ARBA" id="ARBA00023125"/>
    </source>
</evidence>
<feature type="domain" description="HTH tetR-type" evidence="5">
    <location>
        <begin position="29"/>
        <end position="89"/>
    </location>
</feature>